<dbReference type="EMBL" id="CP049222">
    <property type="protein sequence ID" value="QTG17422.1"/>
    <property type="molecule type" value="Genomic_DNA"/>
</dbReference>
<accession>A0AAJ4NA12</accession>
<protein>
    <submittedName>
        <fullName evidence="1">RloB domain-containing protein</fullName>
    </submittedName>
</protein>
<keyword evidence="1" id="KW-0614">Plasmid</keyword>
<dbReference type="Pfam" id="PF13707">
    <property type="entry name" value="RloB"/>
    <property type="match status" value="1"/>
</dbReference>
<proteinExistence type="predicted"/>
<dbReference type="AlphaFoldDB" id="A0AAJ4NA12"/>
<dbReference type="InterPro" id="IPR025591">
    <property type="entry name" value="RloB"/>
</dbReference>
<name>A0AAJ4NA12_AGRTU</name>
<dbReference type="Proteomes" id="UP000663946">
    <property type="component" value="Plasmid pQ15_94_5"/>
</dbReference>
<dbReference type="RefSeq" id="WP_333723101.1">
    <property type="nucleotide sequence ID" value="NZ_CP049222.1"/>
</dbReference>
<geneLocation type="plasmid" evidence="1 2">
    <name>pQ15_94_5</name>
</geneLocation>
<evidence type="ECO:0000313" key="1">
    <source>
        <dbReference type="EMBL" id="QTG17422.1"/>
    </source>
</evidence>
<evidence type="ECO:0000313" key="2">
    <source>
        <dbReference type="Proteomes" id="UP000663946"/>
    </source>
</evidence>
<reference evidence="1" key="1">
    <citation type="submission" date="2020-02" db="EMBL/GenBank/DDBJ databases">
        <title>Unexpected conservation and global transmission of agrobacterial virulence plasmids.</title>
        <authorList>
            <person name="Weisberg A.J."/>
            <person name="Davis E.W. II"/>
            <person name="Tabima J.R."/>
            <person name="Belcher M.S."/>
            <person name="Miller M."/>
            <person name="Kuo C.-H."/>
            <person name="Loper J.E."/>
            <person name="Grunwald N.J."/>
            <person name="Putnam M.L."/>
            <person name="Chang J.H."/>
        </authorList>
    </citation>
    <scope>NUCLEOTIDE SEQUENCE</scope>
    <source>
        <strain evidence="1">Q15/94</strain>
        <plasmid evidence="1">pQ15_94_5</plasmid>
    </source>
</reference>
<sequence length="207" mass="22790">MPGLTSRKKRPLDRTVATLRDAKLIIIATEGSLTEKIYFESFRLTNVQVRVLPSEDGKSSPQHVLGNAQLYKGTYDLGDGDELWLVIDVDRWPAATMSEVAARAIAEKIGLAVSNPSFEMWLSLHLDVNLPAVVSNDGLVAHLRSQLGSYNKHRFNCDAILGGIDLAVERAIQLDTSPQHRWPQTPGSRCYKIIQSIRAGDRGLASA</sequence>
<gene>
    <name evidence="1" type="ORF">G6M86_29505</name>
</gene>
<organism evidence="1 2">
    <name type="scientific">Agrobacterium tumefaciens</name>
    <dbReference type="NCBI Taxonomy" id="358"/>
    <lineage>
        <taxon>Bacteria</taxon>
        <taxon>Pseudomonadati</taxon>
        <taxon>Pseudomonadota</taxon>
        <taxon>Alphaproteobacteria</taxon>
        <taxon>Hyphomicrobiales</taxon>
        <taxon>Rhizobiaceae</taxon>
        <taxon>Rhizobium/Agrobacterium group</taxon>
        <taxon>Agrobacterium</taxon>
        <taxon>Agrobacterium tumefaciens complex</taxon>
    </lineage>
</organism>